<evidence type="ECO:0000256" key="1">
    <source>
        <dbReference type="ARBA" id="ARBA00004141"/>
    </source>
</evidence>
<dbReference type="Pfam" id="PF00474">
    <property type="entry name" value="SSF"/>
    <property type="match status" value="1"/>
</dbReference>
<feature type="transmembrane region" description="Helical" evidence="7">
    <location>
        <begin position="81"/>
        <end position="102"/>
    </location>
</feature>
<evidence type="ECO:0000256" key="4">
    <source>
        <dbReference type="ARBA" id="ARBA00022692"/>
    </source>
</evidence>
<accession>A0A0F8YCH4</accession>
<evidence type="ECO:0000313" key="8">
    <source>
        <dbReference type="EMBL" id="KKK79068.1"/>
    </source>
</evidence>
<dbReference type="GO" id="GO:0022857">
    <property type="term" value="F:transmembrane transporter activity"/>
    <property type="evidence" value="ECO:0007669"/>
    <property type="project" value="InterPro"/>
</dbReference>
<dbReference type="InterPro" id="IPR038377">
    <property type="entry name" value="Na/Glc_symporter_sf"/>
</dbReference>
<feature type="transmembrane region" description="Helical" evidence="7">
    <location>
        <begin position="293"/>
        <end position="314"/>
    </location>
</feature>
<reference evidence="8" key="1">
    <citation type="journal article" date="2015" name="Nature">
        <title>Complex archaea that bridge the gap between prokaryotes and eukaryotes.</title>
        <authorList>
            <person name="Spang A."/>
            <person name="Saw J.H."/>
            <person name="Jorgensen S.L."/>
            <person name="Zaremba-Niedzwiedzka K."/>
            <person name="Martijn J."/>
            <person name="Lind A.E."/>
            <person name="van Eijk R."/>
            <person name="Schleper C."/>
            <person name="Guy L."/>
            <person name="Ettema T.J."/>
        </authorList>
    </citation>
    <scope>NUCLEOTIDE SEQUENCE</scope>
</reference>
<evidence type="ECO:0000256" key="3">
    <source>
        <dbReference type="ARBA" id="ARBA00022448"/>
    </source>
</evidence>
<dbReference type="Gene3D" id="1.20.1730.10">
    <property type="entry name" value="Sodium/glucose cotransporter"/>
    <property type="match status" value="1"/>
</dbReference>
<feature type="transmembrane region" description="Helical" evidence="7">
    <location>
        <begin position="184"/>
        <end position="203"/>
    </location>
</feature>
<name>A0A0F8YCH4_9ZZZZ</name>
<feature type="transmembrane region" description="Helical" evidence="7">
    <location>
        <begin position="12"/>
        <end position="31"/>
    </location>
</feature>
<feature type="transmembrane region" description="Helical" evidence="7">
    <location>
        <begin position="151"/>
        <end position="178"/>
    </location>
</feature>
<dbReference type="AlphaFoldDB" id="A0A0F8YCH4"/>
<gene>
    <name evidence="8" type="ORF">LCGC14_2837230</name>
</gene>
<comment type="caution">
    <text evidence="8">The sequence shown here is derived from an EMBL/GenBank/DDBJ whole genome shotgun (WGS) entry which is preliminary data.</text>
</comment>
<proteinExistence type="inferred from homology"/>
<feature type="non-terminal residue" evidence="8">
    <location>
        <position position="1"/>
    </location>
</feature>
<feature type="transmembrane region" description="Helical" evidence="7">
    <location>
        <begin position="326"/>
        <end position="344"/>
    </location>
</feature>
<protein>
    <recommendedName>
        <fullName evidence="9">Cation acetate symporter</fullName>
    </recommendedName>
</protein>
<evidence type="ECO:0000256" key="2">
    <source>
        <dbReference type="ARBA" id="ARBA00006434"/>
    </source>
</evidence>
<dbReference type="InterPro" id="IPR050277">
    <property type="entry name" value="Sodium:Solute_Symporter"/>
</dbReference>
<sequence length="400" mass="42933">IHTANIPTMKKIFLPLLLIMIPAVLSAASGVTELEGSFKLGPSIILITILCLFVLVGIAFRAKDTNDFYAAGRGISRVGSGMAIASNWMSAASFLGMAALMYGSGYHGLSYVVGWTGGYVLLLILMAGQIRKYGKYTAADFIGDRYYSQSLRAVAAIIAILISISYCVGQFGGIGLMFKWVMGVPYAWSVVIGGTVVLAYTLISGMLGVTKNMQIQYVIIIISFIIPLFILAFKFDYFWLLPQIGYGAVVSDIVTGIPLAETKQLVNSLGHEYAMVPAPEYAMPFDPATGQTFYQWIAISFSLMVGTAGLPHVIQRFYVVPKSSDARWSVVWGLFFICILYWSAPAYAAFGKVFSANPEVGSLAKDAIVVYTAQLGNVHPLIVGLLAAGGVSAAFSTVSG</sequence>
<evidence type="ECO:0000256" key="6">
    <source>
        <dbReference type="ARBA" id="ARBA00023136"/>
    </source>
</evidence>
<feature type="transmembrane region" description="Helical" evidence="7">
    <location>
        <begin position="378"/>
        <end position="398"/>
    </location>
</feature>
<dbReference type="PANTHER" id="PTHR48086:SF5">
    <property type="entry name" value="NA(+):SOLUTE SYMPORTER (SSF FAMILY)"/>
    <property type="match status" value="1"/>
</dbReference>
<dbReference type="CDD" id="cd11480">
    <property type="entry name" value="SLC5sbd_u4"/>
    <property type="match status" value="1"/>
</dbReference>
<keyword evidence="5 7" id="KW-1133">Transmembrane helix</keyword>
<dbReference type="InterPro" id="IPR001734">
    <property type="entry name" value="Na/solute_symporter"/>
</dbReference>
<feature type="transmembrane region" description="Helical" evidence="7">
    <location>
        <begin position="43"/>
        <end position="60"/>
    </location>
</feature>
<dbReference type="EMBL" id="LAZR01054197">
    <property type="protein sequence ID" value="KKK79068.1"/>
    <property type="molecule type" value="Genomic_DNA"/>
</dbReference>
<keyword evidence="6 7" id="KW-0472">Membrane</keyword>
<feature type="transmembrane region" description="Helical" evidence="7">
    <location>
        <begin position="108"/>
        <end position="130"/>
    </location>
</feature>
<feature type="non-terminal residue" evidence="8">
    <location>
        <position position="400"/>
    </location>
</feature>
<organism evidence="8">
    <name type="scientific">marine sediment metagenome</name>
    <dbReference type="NCBI Taxonomy" id="412755"/>
    <lineage>
        <taxon>unclassified sequences</taxon>
        <taxon>metagenomes</taxon>
        <taxon>ecological metagenomes</taxon>
    </lineage>
</organism>
<evidence type="ECO:0000256" key="7">
    <source>
        <dbReference type="SAM" id="Phobius"/>
    </source>
</evidence>
<comment type="similarity">
    <text evidence="2">Belongs to the sodium:solute symporter (SSF) (TC 2.A.21) family.</text>
</comment>
<dbReference type="NCBIfam" id="TIGR03648">
    <property type="entry name" value="Na_symport_lg"/>
    <property type="match status" value="1"/>
</dbReference>
<dbReference type="GO" id="GO:0005886">
    <property type="term" value="C:plasma membrane"/>
    <property type="evidence" value="ECO:0007669"/>
    <property type="project" value="TreeGrafter"/>
</dbReference>
<evidence type="ECO:0000256" key="5">
    <source>
        <dbReference type="ARBA" id="ARBA00022989"/>
    </source>
</evidence>
<dbReference type="PROSITE" id="PS50283">
    <property type="entry name" value="NA_SOLUT_SYMP_3"/>
    <property type="match status" value="1"/>
</dbReference>
<dbReference type="InterPro" id="IPR019899">
    <property type="entry name" value="Na/solute_symporter_VC_2705"/>
</dbReference>
<keyword evidence="4 7" id="KW-0812">Transmembrane</keyword>
<comment type="subcellular location">
    <subcellularLocation>
        <location evidence="1">Membrane</location>
        <topology evidence="1">Multi-pass membrane protein</topology>
    </subcellularLocation>
</comment>
<evidence type="ECO:0008006" key="9">
    <source>
        <dbReference type="Google" id="ProtNLM"/>
    </source>
</evidence>
<keyword evidence="3" id="KW-0813">Transport</keyword>
<feature type="transmembrane region" description="Helical" evidence="7">
    <location>
        <begin position="215"/>
        <end position="233"/>
    </location>
</feature>
<dbReference type="PANTHER" id="PTHR48086">
    <property type="entry name" value="SODIUM/PROLINE SYMPORTER-RELATED"/>
    <property type="match status" value="1"/>
</dbReference>